<protein>
    <submittedName>
        <fullName evidence="16">Uncharacterized protein</fullName>
    </submittedName>
</protein>
<feature type="transmembrane region" description="Helical" evidence="12">
    <location>
        <begin position="412"/>
        <end position="445"/>
    </location>
</feature>
<feature type="transmembrane region" description="Helical" evidence="12">
    <location>
        <begin position="554"/>
        <end position="576"/>
    </location>
</feature>
<evidence type="ECO:0000313" key="16">
    <source>
        <dbReference type="EMBL" id="OAE27085.1"/>
    </source>
</evidence>
<organism evidence="16 17">
    <name type="scientific">Marchantia polymorpha subsp. ruderalis</name>
    <dbReference type="NCBI Taxonomy" id="1480154"/>
    <lineage>
        <taxon>Eukaryota</taxon>
        <taxon>Viridiplantae</taxon>
        <taxon>Streptophyta</taxon>
        <taxon>Embryophyta</taxon>
        <taxon>Marchantiophyta</taxon>
        <taxon>Marchantiopsida</taxon>
        <taxon>Marchantiidae</taxon>
        <taxon>Marchantiales</taxon>
        <taxon>Marchantiaceae</taxon>
        <taxon>Marchantia</taxon>
    </lineage>
</organism>
<comment type="similarity">
    <text evidence="10">Belongs to the monovalent cation:proton antiporter 2 (CPA2) transporter (TC 2.A.37) family. CHX (TC 2.A.37.4) subfamily.</text>
</comment>
<evidence type="ECO:0000259" key="13">
    <source>
        <dbReference type="Pfam" id="PF00999"/>
    </source>
</evidence>
<keyword evidence="8" id="KW-0406">Ion transport</keyword>
<evidence type="ECO:0000313" key="17">
    <source>
        <dbReference type="Proteomes" id="UP000077202"/>
    </source>
</evidence>
<comment type="caution">
    <text evidence="16">The sequence shown here is derived from an EMBL/GenBank/DDBJ whole genome shotgun (WGS) entry which is preliminary data.</text>
</comment>
<evidence type="ECO:0000256" key="7">
    <source>
        <dbReference type="ARBA" id="ARBA00022989"/>
    </source>
</evidence>
<dbReference type="GO" id="GO:0006813">
    <property type="term" value="P:potassium ion transport"/>
    <property type="evidence" value="ECO:0007669"/>
    <property type="project" value="UniProtKB-KW"/>
</dbReference>
<keyword evidence="17" id="KW-1185">Reference proteome</keyword>
<dbReference type="InterPro" id="IPR050794">
    <property type="entry name" value="CPA2_transporter"/>
</dbReference>
<evidence type="ECO:0000259" key="15">
    <source>
        <dbReference type="Pfam" id="PF23259"/>
    </source>
</evidence>
<comment type="subcellular location">
    <subcellularLocation>
        <location evidence="1">Membrane</location>
        <topology evidence="1">Multi-pass membrane protein</topology>
    </subcellularLocation>
</comment>
<feature type="transmembrane region" description="Helical" evidence="12">
    <location>
        <begin position="490"/>
        <end position="511"/>
    </location>
</feature>
<feature type="transmembrane region" description="Helical" evidence="12">
    <location>
        <begin position="239"/>
        <end position="261"/>
    </location>
</feature>
<feature type="transmembrane region" description="Helical" evidence="12">
    <location>
        <begin position="372"/>
        <end position="391"/>
    </location>
</feature>
<dbReference type="Pfam" id="PF23259">
    <property type="entry name" value="CHX17_C"/>
    <property type="match status" value="1"/>
</dbReference>
<dbReference type="InterPro" id="IPR057291">
    <property type="entry name" value="CHX17_2nd"/>
</dbReference>
<keyword evidence="2" id="KW-0813">Transport</keyword>
<evidence type="ECO:0000256" key="6">
    <source>
        <dbReference type="ARBA" id="ARBA00022958"/>
    </source>
</evidence>
<evidence type="ECO:0000256" key="2">
    <source>
        <dbReference type="ARBA" id="ARBA00022448"/>
    </source>
</evidence>
<reference evidence="16" key="1">
    <citation type="submission" date="2016-03" db="EMBL/GenBank/DDBJ databases">
        <title>Mechanisms controlling the formation of the plant cell surface in tip-growing cells are functionally conserved among land plants.</title>
        <authorList>
            <person name="Honkanen S."/>
            <person name="Jones V.A."/>
            <person name="Morieri G."/>
            <person name="Champion C."/>
            <person name="Hetherington A.J."/>
            <person name="Kelly S."/>
            <person name="Saint-Marcoux D."/>
            <person name="Proust H."/>
            <person name="Prescott H."/>
            <person name="Dolan L."/>
        </authorList>
    </citation>
    <scope>NUCLEOTIDE SEQUENCE [LARGE SCALE GENOMIC DNA]</scope>
    <source>
        <tissue evidence="16">Whole gametophyte</tissue>
    </source>
</reference>
<keyword evidence="9 12" id="KW-0472">Membrane</keyword>
<evidence type="ECO:0000256" key="3">
    <source>
        <dbReference type="ARBA" id="ARBA00022449"/>
    </source>
</evidence>
<dbReference type="GO" id="GO:1902600">
    <property type="term" value="P:proton transmembrane transport"/>
    <property type="evidence" value="ECO:0007669"/>
    <property type="project" value="InterPro"/>
</dbReference>
<feature type="transmembrane region" description="Helical" evidence="12">
    <location>
        <begin position="179"/>
        <end position="200"/>
    </location>
</feature>
<evidence type="ECO:0000256" key="10">
    <source>
        <dbReference type="ARBA" id="ARBA00038341"/>
    </source>
</evidence>
<feature type="transmembrane region" description="Helical" evidence="12">
    <location>
        <begin position="341"/>
        <end position="366"/>
    </location>
</feature>
<dbReference type="GO" id="GO:0015297">
    <property type="term" value="F:antiporter activity"/>
    <property type="evidence" value="ECO:0007669"/>
    <property type="project" value="UniProtKB-KW"/>
</dbReference>
<evidence type="ECO:0000256" key="9">
    <source>
        <dbReference type="ARBA" id="ARBA00023136"/>
    </source>
</evidence>
<keyword evidence="3" id="KW-0050">Antiport</keyword>
<evidence type="ECO:0000256" key="12">
    <source>
        <dbReference type="SAM" id="Phobius"/>
    </source>
</evidence>
<dbReference type="Pfam" id="PF23256">
    <property type="entry name" value="CHX17_2nd"/>
    <property type="match status" value="1"/>
</dbReference>
<sequence length="1004" mass="109453">MSDSRKSSKIGTVVRAEIAEADKEEDRGASAAKGETLLTVAGGRFPGSGSGSPLSIWTSGEESLELPPVLPGIATFSPLSKRPRWTVRPICVPMRVRLRSRATAVLTRSRAREGERAKEELGGGAGAGLWLVAMAEDPELEGRMEFNGSSYVLASTCIHPMKAVSNGVWQKDNPIHFSFPLLVIQIILVICVTRSLAFVLKPLRQPRVIGEIIGGILLGPSALGRNKAYMTNLFPKESIAILETFANMGLLFFLFMVGLELDLKALRRVGSQSLAIAGVGMLLPFSLGVGVSFVLRATIAKGTDFAPFLVFMGVALSITAFPVLARILAERKLLTTDVGQMAMSAAAVNDVTAWILLALAVALSGTNTSPTIAIWVLLCGAAYVIFMFVVVKPVMNHIAHQSPDNEPIPEFIVCIVLALCLIAGFATDVIGIHSIFGAFVFGLIIPKEGTFATHIIEKLEDFVSILMLPLYFASSGLKTNIGTVKTAQSWGLLVLVITVACFGKVFGTFIVSQAYTRNVRKSLAIGVLMNTKGLVELIVLNIGKDRGVLNDEIFAIMVLMALVTTFMTTPLVMALYKPARNIVPYNRRKLANDRSKENLRIMTCVHSIRNVPAMINLTETVRGADKRTLRLYMLHLMELSERSSAIMMVQRARRDGRPFWDDGGAARTDQIVVAYEAFGPLSKVTVRPMTAISRFDDMHEDICGTAEEKRAAIIIIPFHKHLRVDGALESSHPEYRTVNRRVLQHAPCSVAILIDRGVWGAAQIAPNNVDHRVAVLFFGGPDDREALALGLRMAEHPGVKLNVIRYTADLDIPDLPQGFTTHTNSDGITIRRSGASSSHYFASVEVDPLKERSMDEDAITEIRQMRKESRDNAAVTSDNVTLEEVEITDFKDAVTEIGCSKIYHLFLVGRSRRPSPLLSALVARRHPEYSELGPVGDVLTSPTCLASVLVVQQYDPNQTNVPFSTKLVESSSKPEKSEKQDPSVHDQKEVASSLRAVNPADSPV</sequence>
<dbReference type="Pfam" id="PF00999">
    <property type="entry name" value="Na_H_Exchanger"/>
    <property type="match status" value="1"/>
</dbReference>
<dbReference type="Gene3D" id="3.40.50.12370">
    <property type="match status" value="1"/>
</dbReference>
<dbReference type="InterPro" id="IPR038770">
    <property type="entry name" value="Na+/solute_symporter_sf"/>
</dbReference>
<dbReference type="GO" id="GO:0006885">
    <property type="term" value="P:regulation of pH"/>
    <property type="evidence" value="ECO:0007669"/>
    <property type="project" value="UniProtKB-ARBA"/>
</dbReference>
<accession>A0A176W3N4</accession>
<evidence type="ECO:0000256" key="8">
    <source>
        <dbReference type="ARBA" id="ARBA00023065"/>
    </source>
</evidence>
<feature type="region of interest" description="Disordered" evidence="11">
    <location>
        <begin position="965"/>
        <end position="1004"/>
    </location>
</feature>
<dbReference type="PANTHER" id="PTHR32468:SF0">
    <property type="entry name" value="K(+)_H(+) ANTIPORTER 1"/>
    <property type="match status" value="1"/>
</dbReference>
<dbReference type="Gene3D" id="1.20.1530.20">
    <property type="match status" value="1"/>
</dbReference>
<dbReference type="FunFam" id="1.20.1530.20:FF:000003">
    <property type="entry name" value="Cation/H(+) antiporter 15"/>
    <property type="match status" value="1"/>
</dbReference>
<feature type="compositionally biased region" description="Basic and acidic residues" evidence="11">
    <location>
        <begin position="972"/>
        <end position="989"/>
    </location>
</feature>
<keyword evidence="4" id="KW-0633">Potassium transport</keyword>
<dbReference type="PANTHER" id="PTHR32468">
    <property type="entry name" value="CATION/H + ANTIPORTER"/>
    <property type="match status" value="1"/>
</dbReference>
<dbReference type="Proteomes" id="UP000077202">
    <property type="component" value="Unassembled WGS sequence"/>
</dbReference>
<keyword evidence="6" id="KW-0630">Potassium</keyword>
<gene>
    <name evidence="16" type="ORF">AXG93_4278s1040</name>
</gene>
<keyword evidence="5 12" id="KW-0812">Transmembrane</keyword>
<name>A0A176W3N4_MARPO</name>
<feature type="domain" description="Cation/H(+) antiporter central" evidence="14">
    <location>
        <begin position="627"/>
        <end position="767"/>
    </location>
</feature>
<feature type="domain" description="Cation/H+ exchanger transmembrane" evidence="13">
    <location>
        <begin position="195"/>
        <end position="573"/>
    </location>
</feature>
<dbReference type="InterPro" id="IPR006153">
    <property type="entry name" value="Cation/H_exchanger_TM"/>
</dbReference>
<evidence type="ECO:0000256" key="1">
    <source>
        <dbReference type="ARBA" id="ARBA00004141"/>
    </source>
</evidence>
<evidence type="ECO:0000259" key="14">
    <source>
        <dbReference type="Pfam" id="PF23256"/>
    </source>
</evidence>
<dbReference type="GO" id="GO:0016020">
    <property type="term" value="C:membrane"/>
    <property type="evidence" value="ECO:0007669"/>
    <property type="project" value="UniProtKB-SubCell"/>
</dbReference>
<dbReference type="AlphaFoldDB" id="A0A176W3N4"/>
<evidence type="ECO:0000256" key="5">
    <source>
        <dbReference type="ARBA" id="ARBA00022692"/>
    </source>
</evidence>
<feature type="domain" description="Cation/H(+) antiporter C-terminal" evidence="15">
    <location>
        <begin position="773"/>
        <end position="804"/>
    </location>
</feature>
<feature type="transmembrane region" description="Helical" evidence="12">
    <location>
        <begin position="305"/>
        <end position="329"/>
    </location>
</feature>
<evidence type="ECO:0000256" key="11">
    <source>
        <dbReference type="SAM" id="MobiDB-lite"/>
    </source>
</evidence>
<dbReference type="SUPFAM" id="SSF52402">
    <property type="entry name" value="Adenine nucleotide alpha hydrolases-like"/>
    <property type="match status" value="1"/>
</dbReference>
<feature type="transmembrane region" description="Helical" evidence="12">
    <location>
        <begin position="273"/>
        <end position="299"/>
    </location>
</feature>
<dbReference type="InterPro" id="IPR057290">
    <property type="entry name" value="CHX17_C"/>
</dbReference>
<dbReference type="EMBL" id="LVLJ01001980">
    <property type="protein sequence ID" value="OAE27085.1"/>
    <property type="molecule type" value="Genomic_DNA"/>
</dbReference>
<evidence type="ECO:0000256" key="4">
    <source>
        <dbReference type="ARBA" id="ARBA00022538"/>
    </source>
</evidence>
<keyword evidence="7 12" id="KW-1133">Transmembrane helix</keyword>
<proteinExistence type="inferred from homology"/>